<proteinExistence type="predicted"/>
<gene>
    <name evidence="1" type="ORF">GYMLUDRAFT_247907</name>
</gene>
<protein>
    <recommendedName>
        <fullName evidence="3">F-box domain-containing protein</fullName>
    </recommendedName>
</protein>
<sequence length="354" mass="40236">MVHLSNIIDSAAVTPESKERSIASKIFQTLGNGNLMRLRRVSSSFRILVDNYISEWLDIDACLARYLGSETQARQFRRQQHILGAVLSSYWSYCFLLRAALLIPTLVPLDVFVDHDSVPDLVNFLRRIGFQYCTVLMQRYQNDVECFRMVYQGNQELAHGSMEGTILYCFTNRRVLIRVFGATHGIVNAVFEQNSSKYTFHQQIADTLFNDVVALVYHLISATDAWSMFPASTFDDEGPSVDIAAKTFSFITGGCRGGLTLDVSHLECPLGKEFAPGPHQFGDSAMWRIRLKPFDSEVNLSNSLLTLHGWSVVHFPSRVQVIYRLTDCGYLYQKHSMPRFVDIIVESYEQIAEQ</sequence>
<name>A0A0D0B055_9AGAR</name>
<reference evidence="1 2" key="1">
    <citation type="submission" date="2014-04" db="EMBL/GenBank/DDBJ databases">
        <title>Evolutionary Origins and Diversification of the Mycorrhizal Mutualists.</title>
        <authorList>
            <consortium name="DOE Joint Genome Institute"/>
            <consortium name="Mycorrhizal Genomics Consortium"/>
            <person name="Kohler A."/>
            <person name="Kuo A."/>
            <person name="Nagy L.G."/>
            <person name="Floudas D."/>
            <person name="Copeland A."/>
            <person name="Barry K.W."/>
            <person name="Cichocki N."/>
            <person name="Veneault-Fourrey C."/>
            <person name="LaButti K."/>
            <person name="Lindquist E.A."/>
            <person name="Lipzen A."/>
            <person name="Lundell T."/>
            <person name="Morin E."/>
            <person name="Murat C."/>
            <person name="Riley R."/>
            <person name="Ohm R."/>
            <person name="Sun H."/>
            <person name="Tunlid A."/>
            <person name="Henrissat B."/>
            <person name="Grigoriev I.V."/>
            <person name="Hibbett D.S."/>
            <person name="Martin F."/>
        </authorList>
    </citation>
    <scope>NUCLEOTIDE SEQUENCE [LARGE SCALE GENOMIC DNA]</scope>
    <source>
        <strain evidence="1 2">FD-317 M1</strain>
    </source>
</reference>
<evidence type="ECO:0008006" key="3">
    <source>
        <dbReference type="Google" id="ProtNLM"/>
    </source>
</evidence>
<keyword evidence="2" id="KW-1185">Reference proteome</keyword>
<organism evidence="1 2">
    <name type="scientific">Collybiopsis luxurians FD-317 M1</name>
    <dbReference type="NCBI Taxonomy" id="944289"/>
    <lineage>
        <taxon>Eukaryota</taxon>
        <taxon>Fungi</taxon>
        <taxon>Dikarya</taxon>
        <taxon>Basidiomycota</taxon>
        <taxon>Agaricomycotina</taxon>
        <taxon>Agaricomycetes</taxon>
        <taxon>Agaricomycetidae</taxon>
        <taxon>Agaricales</taxon>
        <taxon>Marasmiineae</taxon>
        <taxon>Omphalotaceae</taxon>
        <taxon>Collybiopsis</taxon>
        <taxon>Collybiopsis luxurians</taxon>
    </lineage>
</organism>
<dbReference type="Proteomes" id="UP000053593">
    <property type="component" value="Unassembled WGS sequence"/>
</dbReference>
<dbReference type="AlphaFoldDB" id="A0A0D0B055"/>
<evidence type="ECO:0000313" key="1">
    <source>
        <dbReference type="EMBL" id="KIK56405.1"/>
    </source>
</evidence>
<accession>A0A0D0B055</accession>
<dbReference type="HOGENOM" id="CLU_748134_0_0_1"/>
<evidence type="ECO:0000313" key="2">
    <source>
        <dbReference type="Proteomes" id="UP000053593"/>
    </source>
</evidence>
<dbReference type="EMBL" id="KN834798">
    <property type="protein sequence ID" value="KIK56405.1"/>
    <property type="molecule type" value="Genomic_DNA"/>
</dbReference>